<evidence type="ECO:0000256" key="1">
    <source>
        <dbReference type="ARBA" id="ARBA00022617"/>
    </source>
</evidence>
<dbReference type="Gene3D" id="1.10.760.10">
    <property type="entry name" value="Cytochrome c-like domain"/>
    <property type="match status" value="1"/>
</dbReference>
<keyword evidence="3 4" id="KW-0408">Iron</keyword>
<dbReference type="PROSITE" id="PS51007">
    <property type="entry name" value="CYTC"/>
    <property type="match status" value="1"/>
</dbReference>
<dbReference type="Pfam" id="PF23500">
    <property type="entry name" value="DUF7133"/>
    <property type="match status" value="1"/>
</dbReference>
<dbReference type="SUPFAM" id="SSF50952">
    <property type="entry name" value="Soluble quinoprotein glucose dehydrogenase"/>
    <property type="match status" value="1"/>
</dbReference>
<keyword evidence="1 4" id="KW-0349">Heme</keyword>
<dbReference type="PANTHER" id="PTHR33546">
    <property type="entry name" value="LARGE, MULTIFUNCTIONAL SECRETED PROTEIN-RELATED"/>
    <property type="match status" value="1"/>
</dbReference>
<organism evidence="6 7">
    <name type="scientific">Fimbriiglobus ruber</name>
    <dbReference type="NCBI Taxonomy" id="1908690"/>
    <lineage>
        <taxon>Bacteria</taxon>
        <taxon>Pseudomonadati</taxon>
        <taxon>Planctomycetota</taxon>
        <taxon>Planctomycetia</taxon>
        <taxon>Gemmatales</taxon>
        <taxon>Gemmataceae</taxon>
        <taxon>Fimbriiglobus</taxon>
    </lineage>
</organism>
<dbReference type="InterPro" id="IPR036909">
    <property type="entry name" value="Cyt_c-like_dom_sf"/>
</dbReference>
<dbReference type="PANTHER" id="PTHR33546:SF1">
    <property type="entry name" value="LARGE, MULTIFUNCTIONAL SECRETED PROTEIN"/>
    <property type="match status" value="1"/>
</dbReference>
<dbReference type="NCBIfam" id="TIGR02604">
    <property type="entry name" value="Piru_Ver_Nterm"/>
    <property type="match status" value="1"/>
</dbReference>
<evidence type="ECO:0000259" key="5">
    <source>
        <dbReference type="PROSITE" id="PS51007"/>
    </source>
</evidence>
<accession>A0A225DEC8</accession>
<evidence type="ECO:0000256" key="4">
    <source>
        <dbReference type="PROSITE-ProRule" id="PRU00433"/>
    </source>
</evidence>
<dbReference type="Proteomes" id="UP000214646">
    <property type="component" value="Unassembled WGS sequence"/>
</dbReference>
<dbReference type="GO" id="GO:0009055">
    <property type="term" value="F:electron transfer activity"/>
    <property type="evidence" value="ECO:0007669"/>
    <property type="project" value="InterPro"/>
</dbReference>
<feature type="domain" description="Cytochrome c" evidence="5">
    <location>
        <begin position="835"/>
        <end position="967"/>
    </location>
</feature>
<gene>
    <name evidence="6" type="ORF">FRUB_10448</name>
</gene>
<dbReference type="SUPFAM" id="SSF46626">
    <property type="entry name" value="Cytochrome c"/>
    <property type="match status" value="1"/>
</dbReference>
<evidence type="ECO:0000313" key="6">
    <source>
        <dbReference type="EMBL" id="OWK34477.1"/>
    </source>
</evidence>
<dbReference type="AlphaFoldDB" id="A0A225DEC8"/>
<dbReference type="SUPFAM" id="SSF48371">
    <property type="entry name" value="ARM repeat"/>
    <property type="match status" value="1"/>
</dbReference>
<evidence type="ECO:0000256" key="2">
    <source>
        <dbReference type="ARBA" id="ARBA00022723"/>
    </source>
</evidence>
<dbReference type="InterPro" id="IPR011041">
    <property type="entry name" value="Quinoprot_gluc/sorb_DH_b-prop"/>
</dbReference>
<proteinExistence type="predicted"/>
<dbReference type="InterPro" id="IPR016024">
    <property type="entry name" value="ARM-type_fold"/>
</dbReference>
<dbReference type="InterPro" id="IPR011042">
    <property type="entry name" value="6-blade_b-propeller_TolB-like"/>
</dbReference>
<sequence length="976" mass="106387">MASAADPTPGPLPAEKAARGAVLPDGFRMSVVAAEPEVVQPISFCTDARGRLWVAEAMNYGTWKPTGKDRVVILEDRDGDGRAETRKVFYEGFNYITGIEVGFGGVWVVSPPGLYFIPDRDGDDKPDGPPELLFDGFGYKESRHNLVNGFTWGPDGWLYGGHGRTSPSDVGRPGTPAAQRIHCDGGVYRIHPTRLVFENFADGTTNPWGVDFDDFGQCFVSNCVNPHLFHMIQGGHYEPWRNRPSSLYAYDRIPTIADHLHYPSGKPKSMRGETEETLAMGGGHAHCGTLVYLANQFPPAYRNTVLLCNIHGRRINNDVLKPKGSGYTASHDKDLMIAADPWFMGVTLRTGPDGSVLVSDWSDTGECHTLTPHTDNGRIYRISYGNPNRKPVDLTKLSDVELADHQFHPNDWYVRHARLLLQERAAQPNRDLKKVRDALTEILIDSRWVAVPLRLRALWALHVINRLDAKRLCELLGDREEQLRAWAIQLLCETGAPPADALTRFRAMAKSDPSQVVRVRLASALQRLPAEDRWGIAEGLLSHSEDAADASLPLMDWYGIEPLVSANVARALGLAVAAEIPLVRQFIARRVVDAVAAAGPSGDLSPLVAALARSDAKRQLDLLVGIREGIQGRKQMPMPANWPATYKMLNQSADQAIREQAVTFALVLGDPQAAADLRKAAGNASASAADRVAALNSLIEHHVPDLAPTLQAALTDPAIRLTAIRGLAGYPHDATAAKLLALYPRLTADEKSAIVATLAARKDSALALLDAVDRKVIPRADITAFTARQLYAMGDRGLSDRLRQVWGEVRETAGAKKEQLTKFKSWLGPVAMKSADPRDGRLVFSKTCQQCHKLYGEGGAIGPDLTGSNRSDLDYLLSNIIDPSAEVARDYRMSIVTTVDGRVITGIVAERSATRLVIQTATEKIALPAADLESVKDTPTSIMPEGQLDSMTRAQVVDLIAYLSGKTQVPLPSGGK</sequence>
<reference evidence="7" key="1">
    <citation type="submission" date="2017-06" db="EMBL/GenBank/DDBJ databases">
        <title>Genome analysis of Fimbriiglobus ruber SP5, the first member of the order Planctomycetales with confirmed chitinolytic capability.</title>
        <authorList>
            <person name="Ravin N.V."/>
            <person name="Rakitin A.L."/>
            <person name="Ivanova A.A."/>
            <person name="Beletsky A.V."/>
            <person name="Kulichevskaya I.S."/>
            <person name="Mardanov A.V."/>
            <person name="Dedysh S.N."/>
        </authorList>
    </citation>
    <scope>NUCLEOTIDE SEQUENCE [LARGE SCALE GENOMIC DNA]</scope>
    <source>
        <strain evidence="7">SP5</strain>
    </source>
</reference>
<dbReference type="InterPro" id="IPR055557">
    <property type="entry name" value="DUF7133"/>
</dbReference>
<keyword evidence="2 4" id="KW-0479">Metal-binding</keyword>
<evidence type="ECO:0000256" key="3">
    <source>
        <dbReference type="ARBA" id="ARBA00023004"/>
    </source>
</evidence>
<dbReference type="InterPro" id="IPR009056">
    <property type="entry name" value="Cyt_c-like_dom"/>
</dbReference>
<dbReference type="Gene3D" id="2.120.10.30">
    <property type="entry name" value="TolB, C-terminal domain"/>
    <property type="match status" value="1"/>
</dbReference>
<dbReference type="GO" id="GO:0046872">
    <property type="term" value="F:metal ion binding"/>
    <property type="evidence" value="ECO:0007669"/>
    <property type="project" value="UniProtKB-KW"/>
</dbReference>
<dbReference type="InterPro" id="IPR013427">
    <property type="entry name" value="Haem-bd_dom_put"/>
</dbReference>
<dbReference type="InterPro" id="IPR013428">
    <property type="entry name" value="Membrane-bound_put_N"/>
</dbReference>
<keyword evidence="7" id="KW-1185">Reference proteome</keyword>
<evidence type="ECO:0000313" key="7">
    <source>
        <dbReference type="Proteomes" id="UP000214646"/>
    </source>
</evidence>
<dbReference type="EMBL" id="NIDE01000020">
    <property type="protein sequence ID" value="OWK34477.1"/>
    <property type="molecule type" value="Genomic_DNA"/>
</dbReference>
<comment type="caution">
    <text evidence="6">The sequence shown here is derived from an EMBL/GenBank/DDBJ whole genome shotgun (WGS) entry which is preliminary data.</text>
</comment>
<dbReference type="NCBIfam" id="TIGR02603">
    <property type="entry name" value="CxxCH_TIGR02603"/>
    <property type="match status" value="1"/>
</dbReference>
<protein>
    <recommendedName>
        <fullName evidence="5">Cytochrome c domain-containing protein</fullName>
    </recommendedName>
</protein>
<dbReference type="GO" id="GO:0020037">
    <property type="term" value="F:heme binding"/>
    <property type="evidence" value="ECO:0007669"/>
    <property type="project" value="InterPro"/>
</dbReference>
<name>A0A225DEC8_9BACT</name>